<accession>A0A9E8GEC9</accession>
<gene>
    <name evidence="1" type="ORF">APT65_00042</name>
</gene>
<dbReference type="Proteomes" id="UP001163735">
    <property type="component" value="Segment"/>
</dbReference>
<proteinExistence type="predicted"/>
<dbReference type="EMBL" id="OP491958">
    <property type="protein sequence ID" value="UZV39657.1"/>
    <property type="molecule type" value="Genomic_DNA"/>
</dbReference>
<evidence type="ECO:0000313" key="1">
    <source>
        <dbReference type="EMBL" id="UZV39657.1"/>
    </source>
</evidence>
<protein>
    <submittedName>
        <fullName evidence="1">Uncharacterized protein</fullName>
    </submittedName>
</protein>
<reference evidence="1" key="1">
    <citation type="submission" date="2022-09" db="EMBL/GenBank/DDBJ databases">
        <authorList>
            <person name="Cebeci A."/>
            <person name="Ture M."/>
            <person name="Alemdag M."/>
            <person name="Altinok I."/>
        </authorList>
    </citation>
    <scope>NUCLEOTIDE SEQUENCE</scope>
</reference>
<name>A0A9E8GEC9_9CAUD</name>
<evidence type="ECO:0000313" key="2">
    <source>
        <dbReference type="Proteomes" id="UP001163735"/>
    </source>
</evidence>
<organism evidence="1 2">
    <name type="scientific">Aeromonas phage APT65</name>
    <dbReference type="NCBI Taxonomy" id="2982914"/>
    <lineage>
        <taxon>Viruses</taxon>
        <taxon>Duplodnaviria</taxon>
        <taxon>Heunggongvirae</taxon>
        <taxon>Uroviricota</taxon>
        <taxon>Caudoviricetes</taxon>
        <taxon>Aquaneticvirus</taxon>
        <taxon>Aquaneticvirus ApT65</taxon>
    </lineage>
</organism>
<keyword evidence="2" id="KW-1185">Reference proteome</keyword>
<sequence>MNFYEVLTTDGSSFMLNLELVETVHPFPDRVKLTTVSGREYQITHQTFSAAILHNKVGYFKIENEAPKEVAEDETVVVEGVEVL</sequence>